<dbReference type="EMBL" id="MU971457">
    <property type="protein sequence ID" value="KAK9234661.1"/>
    <property type="molecule type" value="Genomic_DNA"/>
</dbReference>
<accession>A0ACC3SSS1</accession>
<name>A0ACC3SSS1_LIPKO</name>
<evidence type="ECO:0000313" key="2">
    <source>
        <dbReference type="Proteomes" id="UP001433508"/>
    </source>
</evidence>
<protein>
    <submittedName>
        <fullName evidence="1">Uncharacterized protein</fullName>
    </submittedName>
</protein>
<proteinExistence type="predicted"/>
<organism evidence="1 2">
    <name type="scientific">Lipomyces kononenkoae</name>
    <name type="common">Yeast</name>
    <dbReference type="NCBI Taxonomy" id="34357"/>
    <lineage>
        <taxon>Eukaryota</taxon>
        <taxon>Fungi</taxon>
        <taxon>Dikarya</taxon>
        <taxon>Ascomycota</taxon>
        <taxon>Saccharomycotina</taxon>
        <taxon>Lipomycetes</taxon>
        <taxon>Lipomycetales</taxon>
        <taxon>Lipomycetaceae</taxon>
        <taxon>Lipomyces</taxon>
    </lineage>
</organism>
<sequence length="644" mass="72180">MPKAKAGHSRSIFACLKCHKSMMKCDIMTQGIPCSRCRARGDTECQLFPSTRIYGRENTLPAKSSASWNVNSSRSPTVTAAHGSEERLSVRMEGLLRQILSVEPPPPCPGSRIEPVDETSSSSHDEGPKGPDPPPPISNAFSAGEFTGVPPSPSMLFSLPSRMRVMINKTDTGTPIDKDTLVFVGESSPLSFLVRHLEDSGHVAMSNISQRKVTRPASTLSPSTASSATFLPETVVSSLQSDVVEALITAYFHTVHPFCPVINRRWFADMYTGNDVPPLLLNAVCFAACFHCEQLVIFRAGYSSREDAKEAFYADAKRLFDEEKEDDILLILQTAVLLSFYGGKPRRVWNNRSWLAIAVTIAEDLGLHRSTSGLKMNQADKSHLRIIGWCIVFRDFMTSLNYGRPQKTCDSRSDFELLTLEEFDIDEDPANPIFGRRGIENCHFLVENAKLNMLMVKVFNARYSPHSDPQPNLNELYAELMEWRRNLPSCLDWSAHPSSLAAIYTCMVYNHMIIFIFRPRMADSEVVEMCSLEQAIQAASEIASLVWKLGVIGTIRIPQDMYSIIVTAMEILMNDVQRNNSVPSKLQLQICLMTMTHAKENWDHAAWIVKFLSVCLAIRWNLVSQKLLRSNISTNHAFLMIWNS</sequence>
<gene>
    <name evidence="1" type="ORF">V1525DRAFT_412378</name>
</gene>
<dbReference type="Proteomes" id="UP001433508">
    <property type="component" value="Unassembled WGS sequence"/>
</dbReference>
<keyword evidence="2" id="KW-1185">Reference proteome</keyword>
<evidence type="ECO:0000313" key="1">
    <source>
        <dbReference type="EMBL" id="KAK9234661.1"/>
    </source>
</evidence>
<reference evidence="2" key="1">
    <citation type="journal article" date="2024" name="Front. Bioeng. Biotechnol.">
        <title>Genome-scale model development and genomic sequencing of the oleaginous clade Lipomyces.</title>
        <authorList>
            <person name="Czajka J.J."/>
            <person name="Han Y."/>
            <person name="Kim J."/>
            <person name="Mondo S.J."/>
            <person name="Hofstad B.A."/>
            <person name="Robles A."/>
            <person name="Haridas S."/>
            <person name="Riley R."/>
            <person name="LaButti K."/>
            <person name="Pangilinan J."/>
            <person name="Andreopoulos W."/>
            <person name="Lipzen A."/>
            <person name="Yan J."/>
            <person name="Wang M."/>
            <person name="Ng V."/>
            <person name="Grigoriev I.V."/>
            <person name="Spatafora J.W."/>
            <person name="Magnuson J.K."/>
            <person name="Baker S.E."/>
            <person name="Pomraning K.R."/>
        </authorList>
    </citation>
    <scope>NUCLEOTIDE SEQUENCE [LARGE SCALE GENOMIC DNA]</scope>
    <source>
        <strain evidence="2">CBS 7786</strain>
    </source>
</reference>
<comment type="caution">
    <text evidence="1">The sequence shown here is derived from an EMBL/GenBank/DDBJ whole genome shotgun (WGS) entry which is preliminary data.</text>
</comment>